<dbReference type="FunFam" id="3.60.20.10:FF:000007">
    <property type="entry name" value="Proteasome subunit alpha type"/>
    <property type="match status" value="1"/>
</dbReference>
<comment type="subcellular location">
    <subcellularLocation>
        <location evidence="6">Cytoplasm</location>
    </subcellularLocation>
    <subcellularLocation>
        <location evidence="6">Nucleus</location>
    </subcellularLocation>
</comment>
<evidence type="ECO:0000256" key="1">
    <source>
        <dbReference type="ARBA" id="ARBA00002000"/>
    </source>
</evidence>
<dbReference type="GO" id="GO:0005634">
    <property type="term" value="C:nucleus"/>
    <property type="evidence" value="ECO:0007669"/>
    <property type="project" value="UniProtKB-SubCell"/>
</dbReference>
<keyword evidence="2 6" id="KW-0963">Cytoplasm</keyword>
<comment type="function">
    <text evidence="1">The proteasome is a multicatalytic proteinase complex which is characterized by its ability to cleave peptides with Arg, Phe, Tyr, Leu, and Glu adjacent to the leaving group at neutral or slightly basic pH. The proteasome has an ATP-dependent proteolytic activity.</text>
</comment>
<dbReference type="InterPro" id="IPR050115">
    <property type="entry name" value="Proteasome_alpha"/>
</dbReference>
<evidence type="ECO:0000256" key="6">
    <source>
        <dbReference type="RuleBase" id="RU000551"/>
    </source>
</evidence>
<dbReference type="EMBL" id="JADBJN010000001">
    <property type="protein sequence ID" value="KAG5682118.1"/>
    <property type="molecule type" value="Genomic_DNA"/>
</dbReference>
<dbReference type="PANTHER" id="PTHR11599">
    <property type="entry name" value="PROTEASOME SUBUNIT ALPHA/BETA"/>
    <property type="match status" value="1"/>
</dbReference>
<dbReference type="GO" id="GO:0006511">
    <property type="term" value="P:ubiquitin-dependent protein catabolic process"/>
    <property type="evidence" value="ECO:0007669"/>
    <property type="project" value="InterPro"/>
</dbReference>
<dbReference type="GO" id="GO:0005737">
    <property type="term" value="C:cytoplasm"/>
    <property type="evidence" value="ECO:0007669"/>
    <property type="project" value="UniProtKB-SubCell"/>
</dbReference>
<protein>
    <recommendedName>
        <fullName evidence="6">Proteasome subunit alpha type</fullName>
    </recommendedName>
</protein>
<dbReference type="OrthoDB" id="40134at2759"/>
<dbReference type="Gene3D" id="3.60.20.10">
    <property type="entry name" value="Glutamine Phosphoribosylpyrophosphate, subunit 1, domain 1"/>
    <property type="match status" value="1"/>
</dbReference>
<organism evidence="8 9">
    <name type="scientific">Polypedilum vanderplanki</name>
    <name type="common">Sleeping chironomid midge</name>
    <dbReference type="NCBI Taxonomy" id="319348"/>
    <lineage>
        <taxon>Eukaryota</taxon>
        <taxon>Metazoa</taxon>
        <taxon>Ecdysozoa</taxon>
        <taxon>Arthropoda</taxon>
        <taxon>Hexapoda</taxon>
        <taxon>Insecta</taxon>
        <taxon>Pterygota</taxon>
        <taxon>Neoptera</taxon>
        <taxon>Endopterygota</taxon>
        <taxon>Diptera</taxon>
        <taxon>Nematocera</taxon>
        <taxon>Chironomoidea</taxon>
        <taxon>Chironomidae</taxon>
        <taxon>Chironominae</taxon>
        <taxon>Polypedilum</taxon>
        <taxon>Polypedilum</taxon>
    </lineage>
</organism>
<dbReference type="Pfam" id="PF10584">
    <property type="entry name" value="Proteasome_A_N"/>
    <property type="match status" value="1"/>
</dbReference>
<comment type="caution">
    <text evidence="8">The sequence shown here is derived from an EMBL/GenBank/DDBJ whole genome shotgun (WGS) entry which is preliminary data.</text>
</comment>
<dbReference type="InterPro" id="IPR000426">
    <property type="entry name" value="Proteasome_asu_N"/>
</dbReference>
<dbReference type="Pfam" id="PF00227">
    <property type="entry name" value="Proteasome"/>
    <property type="match status" value="1"/>
</dbReference>
<sequence length="254" mass="27853">MSSIGTGYDLSASQFSPDGRVFQVEYAMKAAEISGTAIGLRGKDGCILAVEKVITSKLHEPDSGRRIFTIENSIGMVICGLITDGRAIVNYALKEAQNYRREYGQTIPLKILNERLSSLFHAYTLYSAVRPYGICIILTTWTEQNGAEMYCIEPSGVSFGYYGCATGKAKQAAKTEIEKLKLNTLTARELLNEGAKIIYRVNEDSSDSDTKFKLELSWVGKDTNGIHQICPVNLYEEAKAAATAAMEQGDSDVE</sequence>
<dbReference type="SMART" id="SM00948">
    <property type="entry name" value="Proteasome_A_N"/>
    <property type="match status" value="1"/>
</dbReference>
<dbReference type="PROSITE" id="PS51475">
    <property type="entry name" value="PROTEASOME_ALPHA_2"/>
    <property type="match status" value="1"/>
</dbReference>
<evidence type="ECO:0000259" key="7">
    <source>
        <dbReference type="PROSITE" id="PS00388"/>
    </source>
</evidence>
<keyword evidence="3 5" id="KW-0647">Proteasome</keyword>
<comment type="similarity">
    <text evidence="5 6">Belongs to the peptidase T1A family.</text>
</comment>
<dbReference type="PROSITE" id="PS00388">
    <property type="entry name" value="PROTEASOME_ALPHA_1"/>
    <property type="match status" value="1"/>
</dbReference>
<evidence type="ECO:0000256" key="5">
    <source>
        <dbReference type="PROSITE-ProRule" id="PRU00808"/>
    </source>
</evidence>
<dbReference type="Proteomes" id="UP001107558">
    <property type="component" value="Chromosome 1"/>
</dbReference>
<dbReference type="AlphaFoldDB" id="A0A9J6CKK6"/>
<evidence type="ECO:0000256" key="4">
    <source>
        <dbReference type="ARBA" id="ARBA00023242"/>
    </source>
</evidence>
<reference evidence="8" key="1">
    <citation type="submission" date="2021-03" db="EMBL/GenBank/DDBJ databases">
        <title>Chromosome level genome of the anhydrobiotic midge Polypedilum vanderplanki.</title>
        <authorList>
            <person name="Yoshida Y."/>
            <person name="Kikawada T."/>
            <person name="Gusev O."/>
        </authorList>
    </citation>
    <scope>NUCLEOTIDE SEQUENCE</scope>
    <source>
        <strain evidence="8">NIAS01</strain>
        <tissue evidence="8">Whole body or cell culture</tissue>
    </source>
</reference>
<evidence type="ECO:0000313" key="9">
    <source>
        <dbReference type="Proteomes" id="UP001107558"/>
    </source>
</evidence>
<name>A0A9J6CKK6_POLVA</name>
<feature type="domain" description="Proteasome alpha-type subunits" evidence="7">
    <location>
        <begin position="8"/>
        <end position="30"/>
    </location>
</feature>
<dbReference type="SUPFAM" id="SSF56235">
    <property type="entry name" value="N-terminal nucleophile aminohydrolases (Ntn hydrolases)"/>
    <property type="match status" value="1"/>
</dbReference>
<dbReference type="GO" id="GO:0019773">
    <property type="term" value="C:proteasome core complex, alpha-subunit complex"/>
    <property type="evidence" value="ECO:0007669"/>
    <property type="project" value="UniProtKB-UniRule"/>
</dbReference>
<comment type="subunit">
    <text evidence="6">The 20S proteasome core is composed of 28 subunits that are arranged in four stacked rings, resulting in a barrel-shaped structure. The two end rings are each formed by seven alpha subunits, and the two central rings are each formed by seven beta subunits.</text>
</comment>
<dbReference type="InterPro" id="IPR023332">
    <property type="entry name" value="Proteasome_alpha-type"/>
</dbReference>
<dbReference type="InterPro" id="IPR001353">
    <property type="entry name" value="Proteasome_sua/b"/>
</dbReference>
<keyword evidence="9" id="KW-1185">Reference proteome</keyword>
<keyword evidence="4 6" id="KW-0539">Nucleus</keyword>
<proteinExistence type="inferred from homology"/>
<accession>A0A9J6CKK6</accession>
<evidence type="ECO:0000256" key="3">
    <source>
        <dbReference type="ARBA" id="ARBA00022942"/>
    </source>
</evidence>
<gene>
    <name evidence="8" type="ORF">PVAND_011497</name>
</gene>
<evidence type="ECO:0000256" key="2">
    <source>
        <dbReference type="ARBA" id="ARBA00022490"/>
    </source>
</evidence>
<dbReference type="CDD" id="cd03751">
    <property type="entry name" value="proteasome_alpha_type_3"/>
    <property type="match status" value="1"/>
</dbReference>
<evidence type="ECO:0000313" key="8">
    <source>
        <dbReference type="EMBL" id="KAG5682118.1"/>
    </source>
</evidence>
<dbReference type="InterPro" id="IPR029055">
    <property type="entry name" value="Ntn_hydrolases_N"/>
</dbReference>